<evidence type="ECO:0000256" key="1">
    <source>
        <dbReference type="ARBA" id="ARBA00011046"/>
    </source>
</evidence>
<evidence type="ECO:0000256" key="4">
    <source>
        <dbReference type="ARBA" id="ARBA00023163"/>
    </source>
</evidence>
<proteinExistence type="inferred from homology"/>
<evidence type="ECO:0000256" key="2">
    <source>
        <dbReference type="ARBA" id="ARBA00023015"/>
    </source>
</evidence>
<dbReference type="SUPFAM" id="SSF46785">
    <property type="entry name" value="Winged helix' DNA-binding domain"/>
    <property type="match status" value="1"/>
</dbReference>
<gene>
    <name evidence="5" type="ORF">B7Z12_05200</name>
</gene>
<keyword evidence="4" id="KW-0804">Transcription</keyword>
<evidence type="ECO:0000256" key="3">
    <source>
        <dbReference type="ARBA" id="ARBA00023125"/>
    </source>
</evidence>
<keyword evidence="2" id="KW-0805">Transcription regulation</keyword>
<dbReference type="GO" id="GO:0045892">
    <property type="term" value="P:negative regulation of DNA-templated transcription"/>
    <property type="evidence" value="ECO:0007669"/>
    <property type="project" value="InterPro"/>
</dbReference>
<reference evidence="5 6" key="1">
    <citation type="submission" date="2017-03" db="EMBL/GenBank/DDBJ databases">
        <title>Lifting the veil on microbial sulfur biogeochemistry in mining wastewaters.</title>
        <authorList>
            <person name="Kantor R.S."/>
            <person name="Colenbrander Nelson T."/>
            <person name="Marshall S."/>
            <person name="Bennett D."/>
            <person name="Apte S."/>
            <person name="Camacho D."/>
            <person name="Thomas B.C."/>
            <person name="Warren L.A."/>
            <person name="Banfield J.F."/>
        </authorList>
    </citation>
    <scope>NUCLEOTIDE SEQUENCE [LARGE SCALE GENOMIC DNA]</scope>
    <source>
        <strain evidence="5">32-67-7</strain>
    </source>
</reference>
<evidence type="ECO:0000313" key="6">
    <source>
        <dbReference type="Proteomes" id="UP000215616"/>
    </source>
</evidence>
<dbReference type="Pfam" id="PF03965">
    <property type="entry name" value="Penicillinase_R"/>
    <property type="match status" value="1"/>
</dbReference>
<comment type="caution">
    <text evidence="5">The sequence shown here is derived from an EMBL/GenBank/DDBJ whole genome shotgun (WGS) entry which is preliminary data.</text>
</comment>
<organism evidence="5 6">
    <name type="scientific">Caulobacter vibrioides</name>
    <name type="common">Caulobacter crescentus</name>
    <dbReference type="NCBI Taxonomy" id="155892"/>
    <lineage>
        <taxon>Bacteria</taxon>
        <taxon>Pseudomonadati</taxon>
        <taxon>Pseudomonadota</taxon>
        <taxon>Alphaproteobacteria</taxon>
        <taxon>Caulobacterales</taxon>
        <taxon>Caulobacteraceae</taxon>
        <taxon>Caulobacter</taxon>
    </lineage>
</organism>
<dbReference type="Gene3D" id="1.10.10.10">
    <property type="entry name" value="Winged helix-like DNA-binding domain superfamily/Winged helix DNA-binding domain"/>
    <property type="match status" value="1"/>
</dbReference>
<dbReference type="GO" id="GO:0003677">
    <property type="term" value="F:DNA binding"/>
    <property type="evidence" value="ECO:0007669"/>
    <property type="project" value="UniProtKB-KW"/>
</dbReference>
<dbReference type="Gene3D" id="1.10.4040.10">
    <property type="entry name" value="Penicillinase repressor domain"/>
    <property type="match status" value="1"/>
</dbReference>
<dbReference type="InterPro" id="IPR036388">
    <property type="entry name" value="WH-like_DNA-bd_sf"/>
</dbReference>
<protein>
    <submittedName>
        <fullName evidence="5">BlaI/MecI/CopY family transcriptional regulator</fullName>
    </submittedName>
</protein>
<accession>A0A258DC91</accession>
<dbReference type="InterPro" id="IPR005650">
    <property type="entry name" value="BlaI_family"/>
</dbReference>
<dbReference type="InterPro" id="IPR036390">
    <property type="entry name" value="WH_DNA-bd_sf"/>
</dbReference>
<dbReference type="EMBL" id="NCDQ01000055">
    <property type="protein sequence ID" value="OYX04883.1"/>
    <property type="molecule type" value="Genomic_DNA"/>
</dbReference>
<dbReference type="PIRSF" id="PIRSF019455">
    <property type="entry name" value="CopR_AtkY"/>
    <property type="match status" value="1"/>
</dbReference>
<name>A0A258DC91_CAUVI</name>
<comment type="similarity">
    <text evidence="1">Belongs to the BlaI transcriptional regulatory family.</text>
</comment>
<keyword evidence="3" id="KW-0238">DNA-binding</keyword>
<sequence>MKISAAESVVMEALWRESPLTSEAIMSQVCGPQDWTEGTVKVLISRLVKKKAVAAKADGRRYQYSPLLSRRDYVQGESQGLLDRLFDGRLAPLVMHLSEGDKLSDQDIAELKALVERIGK</sequence>
<dbReference type="AlphaFoldDB" id="A0A258DC91"/>
<evidence type="ECO:0000313" key="5">
    <source>
        <dbReference type="EMBL" id="OYX04883.1"/>
    </source>
</evidence>
<dbReference type="Proteomes" id="UP000215616">
    <property type="component" value="Unassembled WGS sequence"/>
</dbReference>